<dbReference type="EMBL" id="AHHH01000292">
    <property type="protein sequence ID" value="ESU40184.1"/>
    <property type="molecule type" value="Genomic_DNA"/>
</dbReference>
<accession>V6TNL5</accession>
<dbReference type="InterPro" id="IPR052798">
    <property type="entry name" value="Giardia_VSA"/>
</dbReference>
<dbReference type="SMART" id="SM00261">
    <property type="entry name" value="FU"/>
    <property type="match status" value="4"/>
</dbReference>
<dbReference type="PANTHER" id="PTHR23275">
    <property type="entry name" value="CABRIOLET.-RELATED"/>
    <property type="match status" value="1"/>
</dbReference>
<feature type="domain" description="EGF-like" evidence="1">
    <location>
        <begin position="100"/>
        <end position="146"/>
    </location>
</feature>
<dbReference type="Pfam" id="PF03302">
    <property type="entry name" value="VSP"/>
    <property type="match status" value="1"/>
</dbReference>
<feature type="domain" description="EGF-like" evidence="1">
    <location>
        <begin position="315"/>
        <end position="350"/>
    </location>
</feature>
<dbReference type="InterPro" id="IPR005127">
    <property type="entry name" value="Giardia_VSP"/>
</dbReference>
<dbReference type="InterPro" id="IPR009030">
    <property type="entry name" value="Growth_fac_rcpt_cys_sf"/>
</dbReference>
<organism evidence="2 3">
    <name type="scientific">Giardia intestinalis</name>
    <name type="common">Giardia lamblia</name>
    <dbReference type="NCBI Taxonomy" id="5741"/>
    <lineage>
        <taxon>Eukaryota</taxon>
        <taxon>Metamonada</taxon>
        <taxon>Diplomonadida</taxon>
        <taxon>Hexamitidae</taxon>
        <taxon>Giardiinae</taxon>
        <taxon>Giardia</taxon>
    </lineage>
</organism>
<dbReference type="AlphaFoldDB" id="V6TNL5"/>
<sequence length="619" mass="62037">VDDPAGVPVDGLCRPSSSPQAITAGCAGSDGAALTESSTACGMCSGGFFLFMGGCYSTKSTSGSEICTAAEGGKCTTCKTDNGLFKNPVASPTLGSECILCSDANGDGTTKGVENCNTCTAPSSAGPAKCSTCEDGYYLNDQGACQKCNEACITCSGEGATKCTLCAGGKYLKDSQCVAKGSCGVDKYEDDDSMTCAACSTAITGCTGCELDDTTGKPKCTTCDSEKIPRTALDGTSTCVTKGYTECQGDNNELFMKEDQSACLLCGDATTGTEANDKGKAGCKTCTKSANGAPPTCTACKEGFIFEESSKSCSTCGTNCATCSEATTENKCLTCKEGFFLAGSGEGKCISCETGSDSGYAGVPGCTACTTPASPGPASCSTCKIGYALQGATCVKTCEDDSACGGTAGSCKAAVLDDKGAFHYYCSLCGESDKVPIDGKCVPSSSANGNQCSNGACQSCAANYFLYMGGCYSVSKEPGSLMCSKATTAGVCETPNANSRYFAVPGAAANQQSVLACGNPLGVALSDTNAYVGIQDCKTCTAPSEASPTGMAAAKCTACDEGKILTGSGYGCVTCGIAGCSACRADNMCEACGDGYRLEGDTCVRTGGNLSIGTIVEYL</sequence>
<dbReference type="InterPro" id="IPR000742">
    <property type="entry name" value="EGF"/>
</dbReference>
<evidence type="ECO:0000259" key="1">
    <source>
        <dbReference type="SMART" id="SM00181"/>
    </source>
</evidence>
<name>V6TNL5_GIAIN</name>
<dbReference type="VEuPathDB" id="GiardiaDB:GL50803_00137614"/>
<dbReference type="OrthoDB" id="300641at2759"/>
<dbReference type="Gene3D" id="2.10.220.10">
    <property type="entry name" value="Hormone Receptor, Insulin-like Growth Factor Receptor 1, Chain A, domain 2"/>
    <property type="match status" value="3"/>
</dbReference>
<feature type="domain" description="EGF-like" evidence="1">
    <location>
        <begin position="147"/>
        <end position="178"/>
    </location>
</feature>
<dbReference type="CDD" id="cd00064">
    <property type="entry name" value="FU"/>
    <property type="match status" value="1"/>
</dbReference>
<dbReference type="InterPro" id="IPR006212">
    <property type="entry name" value="Furin_repeat"/>
</dbReference>
<feature type="domain" description="EGF-like" evidence="1">
    <location>
        <begin position="516"/>
        <end position="573"/>
    </location>
</feature>
<dbReference type="PANTHER" id="PTHR23275:SF100">
    <property type="entry name" value="EGF-LIKE DOMAIN-CONTAINING PROTEIN"/>
    <property type="match status" value="1"/>
</dbReference>
<proteinExistence type="predicted"/>
<comment type="caution">
    <text evidence="2">The sequence shown here is derived from an EMBL/GenBank/DDBJ whole genome shotgun (WGS) entry which is preliminary data.</text>
</comment>
<dbReference type="SMART" id="SM00181">
    <property type="entry name" value="EGF"/>
    <property type="match status" value="7"/>
</dbReference>
<feature type="domain" description="EGF-like" evidence="1">
    <location>
        <begin position="351"/>
        <end position="395"/>
    </location>
</feature>
<dbReference type="VEuPathDB" id="GiardiaDB:QR46_4773"/>
<dbReference type="VEuPathDB" id="GiardiaDB:GL50581_311"/>
<dbReference type="Proteomes" id="UP000018040">
    <property type="component" value="Unassembled WGS sequence"/>
</dbReference>
<protein>
    <submittedName>
        <fullName evidence="2">Variant-specific surface protein</fullName>
    </submittedName>
</protein>
<feature type="non-terminal residue" evidence="2">
    <location>
        <position position="1"/>
    </location>
</feature>
<evidence type="ECO:0000313" key="2">
    <source>
        <dbReference type="EMBL" id="ESU40184.1"/>
    </source>
</evidence>
<dbReference type="SUPFAM" id="SSF57184">
    <property type="entry name" value="Growth factor receptor domain"/>
    <property type="match status" value="3"/>
</dbReference>
<reference evidence="2 3" key="2">
    <citation type="journal article" date="2013" name="Genome Biol. Evol.">
        <title>Genome sequencing of Giardia lamblia genotypes A2 and B isolates (DH and GS) and comparative analysis with the genomes of genotypes A1 and E (WB and Pig).</title>
        <authorList>
            <person name="Adam R.D."/>
            <person name="Dahlstrom E.W."/>
            <person name="Martens C.A."/>
            <person name="Bruno D.P."/>
            <person name="Barbian K.D."/>
            <person name="Ricklefs S.M."/>
            <person name="Hernandez M.M."/>
            <person name="Narla N.P."/>
            <person name="Patel R.B."/>
            <person name="Porcella S.F."/>
            <person name="Nash T.E."/>
        </authorList>
    </citation>
    <scope>NUCLEOTIDE SEQUENCE [LARGE SCALE GENOMIC DNA]</scope>
    <source>
        <strain evidence="2 3">GS</strain>
    </source>
</reference>
<evidence type="ECO:0000313" key="3">
    <source>
        <dbReference type="Proteomes" id="UP000018040"/>
    </source>
</evidence>
<gene>
    <name evidence="2" type="ORF">GSB_154897</name>
</gene>
<feature type="domain" description="EGF-like" evidence="1">
    <location>
        <begin position="574"/>
        <end position="604"/>
    </location>
</feature>
<dbReference type="VEuPathDB" id="GiardiaDB:DHA2_151686"/>
<feature type="domain" description="EGF-like" evidence="1">
    <location>
        <begin position="265"/>
        <end position="314"/>
    </location>
</feature>
<reference evidence="3" key="1">
    <citation type="submission" date="2012-02" db="EMBL/GenBank/DDBJ databases">
        <title>Genome sequencing of Giardia lamblia Genotypes A2 and B isolates (DH and GS) and comparative analysis with the genomes of Genotypes A1 and E (WB and Pig).</title>
        <authorList>
            <person name="Adam R."/>
            <person name="Dahlstrom E."/>
            <person name="Martens C."/>
            <person name="Bruno D."/>
            <person name="Barbian K."/>
            <person name="Porcella S.F."/>
            <person name="Nash T."/>
        </authorList>
    </citation>
    <scope>NUCLEOTIDE SEQUENCE</scope>
    <source>
        <strain evidence="3">GS</strain>
    </source>
</reference>